<feature type="compositionally biased region" description="Basic and acidic residues" evidence="1">
    <location>
        <begin position="7"/>
        <end position="17"/>
    </location>
</feature>
<sequence>MFPTPPVKRERCSKGEARTTMTSVRPRREGFHKNDVERVKFVARFYIVFAFSNDGYELRDTNTMTLGVGFVGDAYILLFQICKFFLRWGHHQRSGMPSLFVIVEKLSHSW</sequence>
<gene>
    <name evidence="2" type="ORF">LVIROSA_LOCUS35553</name>
</gene>
<reference evidence="2 3" key="1">
    <citation type="submission" date="2022-01" db="EMBL/GenBank/DDBJ databases">
        <authorList>
            <person name="Xiong W."/>
            <person name="Schranz E."/>
        </authorList>
    </citation>
    <scope>NUCLEOTIDE SEQUENCE [LARGE SCALE GENOMIC DNA]</scope>
</reference>
<proteinExistence type="predicted"/>
<dbReference type="Proteomes" id="UP001157418">
    <property type="component" value="Unassembled WGS sequence"/>
</dbReference>
<evidence type="ECO:0000256" key="1">
    <source>
        <dbReference type="SAM" id="MobiDB-lite"/>
    </source>
</evidence>
<evidence type="ECO:0000313" key="2">
    <source>
        <dbReference type="EMBL" id="CAH1450114.1"/>
    </source>
</evidence>
<name>A0AAU9PJ58_9ASTR</name>
<dbReference type="EMBL" id="CAKMRJ010005634">
    <property type="protein sequence ID" value="CAH1450114.1"/>
    <property type="molecule type" value="Genomic_DNA"/>
</dbReference>
<dbReference type="AlphaFoldDB" id="A0AAU9PJ58"/>
<organism evidence="2 3">
    <name type="scientific">Lactuca virosa</name>
    <dbReference type="NCBI Taxonomy" id="75947"/>
    <lineage>
        <taxon>Eukaryota</taxon>
        <taxon>Viridiplantae</taxon>
        <taxon>Streptophyta</taxon>
        <taxon>Embryophyta</taxon>
        <taxon>Tracheophyta</taxon>
        <taxon>Spermatophyta</taxon>
        <taxon>Magnoliopsida</taxon>
        <taxon>eudicotyledons</taxon>
        <taxon>Gunneridae</taxon>
        <taxon>Pentapetalae</taxon>
        <taxon>asterids</taxon>
        <taxon>campanulids</taxon>
        <taxon>Asterales</taxon>
        <taxon>Asteraceae</taxon>
        <taxon>Cichorioideae</taxon>
        <taxon>Cichorieae</taxon>
        <taxon>Lactucinae</taxon>
        <taxon>Lactuca</taxon>
    </lineage>
</organism>
<keyword evidence="3" id="KW-1185">Reference proteome</keyword>
<protein>
    <submittedName>
        <fullName evidence="2">Uncharacterized protein</fullName>
    </submittedName>
</protein>
<evidence type="ECO:0000313" key="3">
    <source>
        <dbReference type="Proteomes" id="UP001157418"/>
    </source>
</evidence>
<accession>A0AAU9PJ58</accession>
<comment type="caution">
    <text evidence="2">The sequence shown here is derived from an EMBL/GenBank/DDBJ whole genome shotgun (WGS) entry which is preliminary data.</text>
</comment>
<feature type="region of interest" description="Disordered" evidence="1">
    <location>
        <begin position="1"/>
        <end position="26"/>
    </location>
</feature>